<dbReference type="EMBL" id="JAGUCN010000004">
    <property type="protein sequence ID" value="MBS2210833.1"/>
    <property type="molecule type" value="Genomic_DNA"/>
</dbReference>
<gene>
    <name evidence="1" type="ORF">KEM09_05455</name>
</gene>
<proteinExistence type="predicted"/>
<accession>A0ABS5K8G9</accession>
<comment type="caution">
    <text evidence="1">The sequence shown here is derived from an EMBL/GenBank/DDBJ whole genome shotgun (WGS) entry which is preliminary data.</text>
</comment>
<evidence type="ECO:0000313" key="1">
    <source>
        <dbReference type="EMBL" id="MBS2210833.1"/>
    </source>
</evidence>
<reference evidence="1 2" key="1">
    <citation type="journal article" date="2014" name="Int. J. Syst. Evol. Microbiol.">
        <title>Carboxylicivirga gen. nov. in the family Marinilabiliaceae with two novel species, Carboxylicivirga mesophila sp. nov. and Carboxylicivirga taeanensis sp. nov., and reclassification of Cytophaga fermentans as Saccharicrinis fermentans gen. nov., comb. nov.</title>
        <authorList>
            <person name="Yang S.H."/>
            <person name="Seo H.S."/>
            <person name="Woo J.H."/>
            <person name="Oh H.M."/>
            <person name="Jang H."/>
            <person name="Lee J.H."/>
            <person name="Kim S.J."/>
            <person name="Kwon K.K."/>
        </authorList>
    </citation>
    <scope>NUCLEOTIDE SEQUENCE [LARGE SCALE GENOMIC DNA]</scope>
    <source>
        <strain evidence="1 2">JCM 18290</strain>
    </source>
</reference>
<organism evidence="1 2">
    <name type="scientific">Carboxylicivirga mesophila</name>
    <dbReference type="NCBI Taxonomy" id="1166478"/>
    <lineage>
        <taxon>Bacteria</taxon>
        <taxon>Pseudomonadati</taxon>
        <taxon>Bacteroidota</taxon>
        <taxon>Bacteroidia</taxon>
        <taxon>Marinilabiliales</taxon>
        <taxon>Marinilabiliaceae</taxon>
        <taxon>Carboxylicivirga</taxon>
    </lineage>
</organism>
<sequence>METKIIDSHPFLKNTEERFQKMLHSLVASFQIEGIHFSEEELQSMVIHVEEDLKK</sequence>
<protein>
    <submittedName>
        <fullName evidence="1">Uncharacterized protein</fullName>
    </submittedName>
</protein>
<keyword evidence="2" id="KW-1185">Reference proteome</keyword>
<evidence type="ECO:0000313" key="2">
    <source>
        <dbReference type="Proteomes" id="UP000721861"/>
    </source>
</evidence>
<name>A0ABS5K8G9_9BACT</name>
<dbReference type="RefSeq" id="WP_212226514.1">
    <property type="nucleotide sequence ID" value="NZ_JAGUCN010000004.1"/>
</dbReference>
<dbReference type="Proteomes" id="UP000721861">
    <property type="component" value="Unassembled WGS sequence"/>
</dbReference>